<evidence type="ECO:0000313" key="8">
    <source>
        <dbReference type="EMBL" id="WCT74012.1"/>
    </source>
</evidence>
<evidence type="ECO:0000256" key="3">
    <source>
        <dbReference type="ARBA" id="ARBA00012535"/>
    </source>
</evidence>
<comment type="pathway">
    <text evidence="1">Plant hormone metabolism; auxin biosynthesis.</text>
</comment>
<dbReference type="SUPFAM" id="SSF51905">
    <property type="entry name" value="FAD/NAD(P)-binding domain"/>
    <property type="match status" value="1"/>
</dbReference>
<dbReference type="InterPro" id="IPR002937">
    <property type="entry name" value="Amino_oxidase"/>
</dbReference>
<dbReference type="PANTHER" id="PTHR10742:SF410">
    <property type="entry name" value="LYSINE-SPECIFIC HISTONE DEMETHYLASE 2"/>
    <property type="match status" value="1"/>
</dbReference>
<proteinExistence type="inferred from homology"/>
<feature type="domain" description="Amine oxidase" evidence="7">
    <location>
        <begin position="13"/>
        <end position="415"/>
    </location>
</feature>
<sequence>MTPDIAIIGGGAAGIGAARAAAAAGRSALIVEAGPRLGGRAHTVVAGGHPVDLGCGWLHSAERNPWVGIAEGSGFTVDRTPTAWGAQWRDLGFPRAEQAAARDAFARFDDRLRAAARARAEGYPAATDRAADLLRPGDRWNPYLQALSGYINGVELSALSIADYLAYDDAASEVNWRVREGYGALVAASIPPPGGRVTVALDTPATAIAEDAHGVTIETPRGAIRAGAAIVTVSSAVLASGAIRFTPALDDHLHAASRLPLGLADKVFLSVAGPIDDLDPDTHLLGDPRRAGTGSYYLRPFGRPLIEGFFGGPGARNLEGAGRDATAAFAIDELVALLGGDWRPRLTPLAASAWRHDPLFGGSYSHALPGHADTRALLATPPSQRLAFAGEACSESDFSTAHGAYATGVLAAGLIAPDE</sequence>
<evidence type="ECO:0000313" key="9">
    <source>
        <dbReference type="Proteomes" id="UP001220395"/>
    </source>
</evidence>
<keyword evidence="5" id="KW-0073">Auxin biosynthesis</keyword>
<dbReference type="RefSeq" id="WP_273688708.1">
    <property type="nucleotide sequence ID" value="NZ_CP117411.1"/>
</dbReference>
<evidence type="ECO:0000256" key="2">
    <source>
        <dbReference type="ARBA" id="ARBA00005833"/>
    </source>
</evidence>
<dbReference type="InterPro" id="IPR050281">
    <property type="entry name" value="Flavin_monoamine_oxidase"/>
</dbReference>
<evidence type="ECO:0000256" key="4">
    <source>
        <dbReference type="ARBA" id="ARBA00017871"/>
    </source>
</evidence>
<evidence type="ECO:0000256" key="6">
    <source>
        <dbReference type="ARBA" id="ARBA00047321"/>
    </source>
</evidence>
<keyword evidence="9" id="KW-1185">Reference proteome</keyword>
<comment type="similarity">
    <text evidence="2">Belongs to the tryptophan 2-monooxygenase family.</text>
</comment>
<dbReference type="PRINTS" id="PR00411">
    <property type="entry name" value="PNDRDTASEI"/>
</dbReference>
<reference evidence="8 9" key="1">
    <citation type="submission" date="2023-02" db="EMBL/GenBank/DDBJ databases">
        <title>Genome sequence of Sphingomonas naphthae.</title>
        <authorList>
            <person name="Kim S."/>
            <person name="Heo J."/>
            <person name="Kwon S.-W."/>
        </authorList>
    </citation>
    <scope>NUCLEOTIDE SEQUENCE [LARGE SCALE GENOMIC DNA]</scope>
    <source>
        <strain evidence="8 9">KACC 18716</strain>
    </source>
</reference>
<accession>A0ABY7TL92</accession>
<protein>
    <recommendedName>
        <fullName evidence="4">Tryptophan 2-monooxygenase</fullName>
        <ecNumber evidence="3">1.13.12.3</ecNumber>
    </recommendedName>
</protein>
<dbReference type="SUPFAM" id="SSF54373">
    <property type="entry name" value="FAD-linked reductases, C-terminal domain"/>
    <property type="match status" value="1"/>
</dbReference>
<dbReference type="InterPro" id="IPR036188">
    <property type="entry name" value="FAD/NAD-bd_sf"/>
</dbReference>
<evidence type="ECO:0000259" key="7">
    <source>
        <dbReference type="Pfam" id="PF01593"/>
    </source>
</evidence>
<dbReference type="PANTHER" id="PTHR10742">
    <property type="entry name" value="FLAVIN MONOAMINE OXIDASE"/>
    <property type="match status" value="1"/>
</dbReference>
<dbReference type="Gene3D" id="3.50.50.60">
    <property type="entry name" value="FAD/NAD(P)-binding domain"/>
    <property type="match status" value="1"/>
</dbReference>
<gene>
    <name evidence="8" type="ORF">PQ455_01900</name>
</gene>
<name>A0ABY7TL92_9SPHN</name>
<organism evidence="8 9">
    <name type="scientific">Sphingomonas naphthae</name>
    <dbReference type="NCBI Taxonomy" id="1813468"/>
    <lineage>
        <taxon>Bacteria</taxon>
        <taxon>Pseudomonadati</taxon>
        <taxon>Pseudomonadota</taxon>
        <taxon>Alphaproteobacteria</taxon>
        <taxon>Sphingomonadales</taxon>
        <taxon>Sphingomonadaceae</taxon>
        <taxon>Sphingomonas</taxon>
    </lineage>
</organism>
<dbReference type="Proteomes" id="UP001220395">
    <property type="component" value="Chromosome"/>
</dbReference>
<dbReference type="EMBL" id="CP117411">
    <property type="protein sequence ID" value="WCT74012.1"/>
    <property type="molecule type" value="Genomic_DNA"/>
</dbReference>
<evidence type="ECO:0000256" key="1">
    <source>
        <dbReference type="ARBA" id="ARBA00004814"/>
    </source>
</evidence>
<evidence type="ECO:0000256" key="5">
    <source>
        <dbReference type="ARBA" id="ARBA00023070"/>
    </source>
</evidence>
<dbReference type="Pfam" id="PF01593">
    <property type="entry name" value="Amino_oxidase"/>
    <property type="match status" value="1"/>
</dbReference>
<comment type="catalytic activity">
    <reaction evidence="6">
        <text>L-tryptophan + O2 = indole-3-acetamide + CO2 + H2O</text>
        <dbReference type="Rhea" id="RHEA:16165"/>
        <dbReference type="ChEBI" id="CHEBI:15377"/>
        <dbReference type="ChEBI" id="CHEBI:15379"/>
        <dbReference type="ChEBI" id="CHEBI:16031"/>
        <dbReference type="ChEBI" id="CHEBI:16526"/>
        <dbReference type="ChEBI" id="CHEBI:57912"/>
        <dbReference type="EC" id="1.13.12.3"/>
    </reaction>
</comment>
<dbReference type="EC" id="1.13.12.3" evidence="3"/>